<sequence>MLRRRELLLSALVAAVPSVRAADLPSFPRAAFDAKTVAQLLKALGLPAPVASKDVLLQAPDLFEDGTVVPVTLGCALPGVQRLLLGVERNPTLLAALFEPGESLEPNIAIRVKMQETSNVIALAVMKDGRVLMANKEVKITLGGCGGAAEPQPEQSAQPTLIRVQAAGAGATVRSLMKHEMESGQRKDGSGRTIPAWHIQEVVARVNGQPVLTAQWGTAVSKNPFLQFGVRGVKPGDKVALAWADNHGVRRSDEVAVA</sequence>
<evidence type="ECO:0000256" key="1">
    <source>
        <dbReference type="SAM" id="SignalP"/>
    </source>
</evidence>
<dbReference type="InterPro" id="IPR030995">
    <property type="entry name" value="SoxZ"/>
</dbReference>
<dbReference type="Pfam" id="PF08770">
    <property type="entry name" value="SoxZ"/>
    <property type="match status" value="1"/>
</dbReference>
<dbReference type="Gene3D" id="2.60.40.10">
    <property type="entry name" value="Immunoglobulins"/>
    <property type="match status" value="1"/>
</dbReference>
<evidence type="ECO:0000313" key="4">
    <source>
        <dbReference type="EMBL" id="ABM94436.1"/>
    </source>
</evidence>
<dbReference type="eggNOG" id="COG5501">
    <property type="taxonomic scope" value="Bacteria"/>
</dbReference>
<dbReference type="InterPro" id="IPR013783">
    <property type="entry name" value="Ig-like_fold"/>
</dbReference>
<dbReference type="Proteomes" id="UP000000366">
    <property type="component" value="Chromosome"/>
</dbReference>
<feature type="domain" description="Sulphur oxidation protein SoxZ" evidence="2">
    <location>
        <begin position="165"/>
        <end position="255"/>
    </location>
</feature>
<feature type="domain" description="Ig-like SoxY" evidence="3">
    <location>
        <begin position="44"/>
        <end position="145"/>
    </location>
</feature>
<dbReference type="KEGG" id="mpt:Mpe_A1474"/>
<dbReference type="STRING" id="420662.Mpe_A1474"/>
<organism evidence="4 5">
    <name type="scientific">Methylibium petroleiphilum (strain ATCC BAA-1232 / LMG 22953 / PM1)</name>
    <dbReference type="NCBI Taxonomy" id="420662"/>
    <lineage>
        <taxon>Bacteria</taxon>
        <taxon>Pseudomonadati</taxon>
        <taxon>Pseudomonadota</taxon>
        <taxon>Betaproteobacteria</taxon>
        <taxon>Burkholderiales</taxon>
        <taxon>Sphaerotilaceae</taxon>
        <taxon>Methylibium</taxon>
    </lineage>
</organism>
<dbReference type="SUPFAM" id="SSF81296">
    <property type="entry name" value="E set domains"/>
    <property type="match status" value="1"/>
</dbReference>
<reference evidence="4 5" key="1">
    <citation type="journal article" date="2007" name="J. Bacteriol.">
        <title>Whole-genome analysis of the methyl tert-butyl ether-degrading beta-proteobacterium Methylibium petroleiphilum PM1.</title>
        <authorList>
            <person name="Kane S.R."/>
            <person name="Chakicherla A.Y."/>
            <person name="Chain P.S.G."/>
            <person name="Schmidt R."/>
            <person name="Shin M.W."/>
            <person name="Legler T.C."/>
            <person name="Scow K.M."/>
            <person name="Larimer F.W."/>
            <person name="Lucas S.M."/>
            <person name="Richardson P.M."/>
            <person name="Hristova K.R."/>
        </authorList>
    </citation>
    <scope>NUCLEOTIDE SEQUENCE [LARGE SCALE GENOMIC DNA]</scope>
    <source>
        <strain evidence="5">ATCC BAA-1232 / LMG 22953 / PM1</strain>
    </source>
</reference>
<keyword evidence="1" id="KW-0732">Signal</keyword>
<dbReference type="AlphaFoldDB" id="A2SFU7"/>
<dbReference type="NCBIfam" id="TIGR04490">
    <property type="entry name" value="SoxZ_true"/>
    <property type="match status" value="1"/>
</dbReference>
<protein>
    <submittedName>
        <fullName evidence="4">Putative secreted protein</fullName>
    </submittedName>
</protein>
<proteinExistence type="predicted"/>
<name>A2SFU7_METPP</name>
<keyword evidence="5" id="KW-1185">Reference proteome</keyword>
<dbReference type="InterPro" id="IPR014880">
    <property type="entry name" value="SoxZ_dom"/>
</dbReference>
<evidence type="ECO:0000313" key="5">
    <source>
        <dbReference type="Proteomes" id="UP000000366"/>
    </source>
</evidence>
<dbReference type="Gene3D" id="2.60.40.2470">
    <property type="entry name" value="SoxY domain"/>
    <property type="match status" value="1"/>
</dbReference>
<dbReference type="HOGENOM" id="CLU_1076930_0_0_4"/>
<dbReference type="InterPro" id="IPR038162">
    <property type="entry name" value="SoxY_sf"/>
</dbReference>
<evidence type="ECO:0000259" key="2">
    <source>
        <dbReference type="Pfam" id="PF08770"/>
    </source>
</evidence>
<feature type="chain" id="PRO_5002646138" evidence="1">
    <location>
        <begin position="22"/>
        <end position="258"/>
    </location>
</feature>
<dbReference type="EMBL" id="CP000555">
    <property type="protein sequence ID" value="ABM94436.1"/>
    <property type="molecule type" value="Genomic_DNA"/>
</dbReference>
<feature type="signal peptide" evidence="1">
    <location>
        <begin position="1"/>
        <end position="21"/>
    </location>
</feature>
<dbReference type="InterPro" id="IPR014756">
    <property type="entry name" value="Ig_E-set"/>
</dbReference>
<evidence type="ECO:0000259" key="3">
    <source>
        <dbReference type="Pfam" id="PF13501"/>
    </source>
</evidence>
<dbReference type="InterPro" id="IPR032711">
    <property type="entry name" value="SoxY"/>
</dbReference>
<gene>
    <name evidence="4" type="ordered locus">Mpe_A1474</name>
</gene>
<accession>A2SFU7</accession>
<dbReference type="Pfam" id="PF13501">
    <property type="entry name" value="SoxY"/>
    <property type="match status" value="1"/>
</dbReference>